<feature type="transmembrane region" description="Helical" evidence="6">
    <location>
        <begin position="276"/>
        <end position="301"/>
    </location>
</feature>
<evidence type="ECO:0000256" key="2">
    <source>
        <dbReference type="ARBA" id="ARBA00022448"/>
    </source>
</evidence>
<reference evidence="9" key="1">
    <citation type="journal article" date="2019" name="Int. J. Syst. Evol. Microbiol.">
        <title>The Global Catalogue of Microorganisms (GCM) 10K type strain sequencing project: providing services to taxonomists for standard genome sequencing and annotation.</title>
        <authorList>
            <consortium name="The Broad Institute Genomics Platform"/>
            <consortium name="The Broad Institute Genome Sequencing Center for Infectious Disease"/>
            <person name="Wu L."/>
            <person name="Ma J."/>
        </authorList>
    </citation>
    <scope>NUCLEOTIDE SEQUENCE [LARGE SCALE GENOMIC DNA]</scope>
    <source>
        <strain evidence="9">DT72</strain>
    </source>
</reference>
<dbReference type="SUPFAM" id="SSF103473">
    <property type="entry name" value="MFS general substrate transporter"/>
    <property type="match status" value="1"/>
</dbReference>
<dbReference type="PANTHER" id="PTHR42718">
    <property type="entry name" value="MAJOR FACILITATOR SUPERFAMILY MULTIDRUG TRANSPORTER MFSC"/>
    <property type="match status" value="1"/>
</dbReference>
<sequence>MGRQVTAVVGVAPPATSARGGRVVAALCFAVMTLSILQAAVVPVIPTMARQLDVGPTAVGWVLTANLLAAAVSTPVLGRLADQRGGRPVLIGTLVVVVAGSLLCVLAPSLPLLLVGRVLQGTAFALFPVGVGVLRAVLDERRLTHAIGLMSGIMAAGGGVGMVAAGVLVSGDGGYRRVFWMLLALSVVSLVVIWLTIPAVEGKERGDDRFDVIGAALLAVGLCALLLAIAEGKRWGIGAALALAAGGLAVLSYWLRHERRCAAPLVPPRTLIGRAVTPAHVAAVLVGAAMYVQFLGIAQFVQVDPETTGYGFGVSVLEASLLFLLPGSVAGVLSAALSGRLIHRFRANRVLIAMCAVGVAGFGVLVVAHARPWQLVLAAVVVNVFVSGAYAALPSLLVGSVQAGDTGVVNGVNAIARIFGSSLASAAVAVLLASMTVTGTGAPSESAFTLAFWIGGIAAASAGLFGVVHRCLSKNKN</sequence>
<feature type="transmembrane region" description="Helical" evidence="6">
    <location>
        <begin position="447"/>
        <end position="468"/>
    </location>
</feature>
<keyword evidence="9" id="KW-1185">Reference proteome</keyword>
<feature type="transmembrane region" description="Helical" evidence="6">
    <location>
        <begin position="414"/>
        <end position="435"/>
    </location>
</feature>
<dbReference type="EMBL" id="JBHUFB010000009">
    <property type="protein sequence ID" value="MFD1812128.1"/>
    <property type="molecule type" value="Genomic_DNA"/>
</dbReference>
<feature type="transmembrane region" description="Helical" evidence="6">
    <location>
        <begin position="114"/>
        <end position="134"/>
    </location>
</feature>
<feature type="transmembrane region" description="Helical" evidence="6">
    <location>
        <begin position="350"/>
        <end position="369"/>
    </location>
</feature>
<dbReference type="Gene3D" id="1.20.1250.20">
    <property type="entry name" value="MFS general substrate transporter like domains"/>
    <property type="match status" value="1"/>
</dbReference>
<organism evidence="8 9">
    <name type="scientific">Rhodococcus gannanensis</name>
    <dbReference type="NCBI Taxonomy" id="1960308"/>
    <lineage>
        <taxon>Bacteria</taxon>
        <taxon>Bacillati</taxon>
        <taxon>Actinomycetota</taxon>
        <taxon>Actinomycetes</taxon>
        <taxon>Mycobacteriales</taxon>
        <taxon>Nocardiaceae</taxon>
        <taxon>Rhodococcus</taxon>
    </lineage>
</organism>
<feature type="transmembrane region" description="Helical" evidence="6">
    <location>
        <begin position="235"/>
        <end position="255"/>
    </location>
</feature>
<evidence type="ECO:0000313" key="8">
    <source>
        <dbReference type="EMBL" id="MFD1812128.1"/>
    </source>
</evidence>
<comment type="caution">
    <text evidence="8">The sequence shown here is derived from an EMBL/GenBank/DDBJ whole genome shotgun (WGS) entry which is preliminary data.</text>
</comment>
<proteinExistence type="predicted"/>
<keyword evidence="2" id="KW-0813">Transport</keyword>
<dbReference type="PROSITE" id="PS50850">
    <property type="entry name" value="MFS"/>
    <property type="match status" value="1"/>
</dbReference>
<evidence type="ECO:0000256" key="1">
    <source>
        <dbReference type="ARBA" id="ARBA00004651"/>
    </source>
</evidence>
<feature type="transmembrane region" description="Helical" evidence="6">
    <location>
        <begin position="146"/>
        <end position="167"/>
    </location>
</feature>
<keyword evidence="5 6" id="KW-0472">Membrane</keyword>
<evidence type="ECO:0000256" key="3">
    <source>
        <dbReference type="ARBA" id="ARBA00022692"/>
    </source>
</evidence>
<name>A0ABW4P2A9_9NOCA</name>
<feature type="transmembrane region" description="Helical" evidence="6">
    <location>
        <begin position="321"/>
        <end position="338"/>
    </location>
</feature>
<evidence type="ECO:0000259" key="7">
    <source>
        <dbReference type="PROSITE" id="PS50850"/>
    </source>
</evidence>
<keyword evidence="3 6" id="KW-0812">Transmembrane</keyword>
<feature type="transmembrane region" description="Helical" evidence="6">
    <location>
        <begin position="375"/>
        <end position="393"/>
    </location>
</feature>
<evidence type="ECO:0000256" key="6">
    <source>
        <dbReference type="SAM" id="Phobius"/>
    </source>
</evidence>
<dbReference type="PANTHER" id="PTHR42718:SF9">
    <property type="entry name" value="MAJOR FACILITATOR SUPERFAMILY MULTIDRUG TRANSPORTER MFSC"/>
    <property type="match status" value="1"/>
</dbReference>
<dbReference type="RefSeq" id="WP_378484646.1">
    <property type="nucleotide sequence ID" value="NZ_JBHUFB010000009.1"/>
</dbReference>
<dbReference type="InterPro" id="IPR036259">
    <property type="entry name" value="MFS_trans_sf"/>
</dbReference>
<dbReference type="Proteomes" id="UP001597286">
    <property type="component" value="Unassembled WGS sequence"/>
</dbReference>
<feature type="domain" description="Major facilitator superfamily (MFS) profile" evidence="7">
    <location>
        <begin position="23"/>
        <end position="474"/>
    </location>
</feature>
<gene>
    <name evidence="8" type="ORF">ACFSJG_07880</name>
</gene>
<feature type="transmembrane region" description="Helical" evidence="6">
    <location>
        <begin position="58"/>
        <end position="77"/>
    </location>
</feature>
<accession>A0ABW4P2A9</accession>
<feature type="transmembrane region" description="Helical" evidence="6">
    <location>
        <begin position="89"/>
        <end position="108"/>
    </location>
</feature>
<evidence type="ECO:0000256" key="4">
    <source>
        <dbReference type="ARBA" id="ARBA00022989"/>
    </source>
</evidence>
<dbReference type="InterPro" id="IPR020846">
    <property type="entry name" value="MFS_dom"/>
</dbReference>
<keyword evidence="4 6" id="KW-1133">Transmembrane helix</keyword>
<comment type="subcellular location">
    <subcellularLocation>
        <location evidence="1">Cell membrane</location>
        <topology evidence="1">Multi-pass membrane protein</topology>
    </subcellularLocation>
</comment>
<feature type="transmembrane region" description="Helical" evidence="6">
    <location>
        <begin position="23"/>
        <end position="46"/>
    </location>
</feature>
<feature type="transmembrane region" description="Helical" evidence="6">
    <location>
        <begin position="212"/>
        <end position="229"/>
    </location>
</feature>
<protein>
    <submittedName>
        <fullName evidence="8">MFS transporter</fullName>
    </submittedName>
</protein>
<feature type="transmembrane region" description="Helical" evidence="6">
    <location>
        <begin position="179"/>
        <end position="200"/>
    </location>
</feature>
<dbReference type="InterPro" id="IPR011701">
    <property type="entry name" value="MFS"/>
</dbReference>
<evidence type="ECO:0000256" key="5">
    <source>
        <dbReference type="ARBA" id="ARBA00023136"/>
    </source>
</evidence>
<evidence type="ECO:0000313" key="9">
    <source>
        <dbReference type="Proteomes" id="UP001597286"/>
    </source>
</evidence>
<dbReference type="Pfam" id="PF07690">
    <property type="entry name" value="MFS_1"/>
    <property type="match status" value="1"/>
</dbReference>